<keyword evidence="2" id="KW-1185">Reference proteome</keyword>
<sequence>MEKMRDGDIEYFKKYYRMVPQQFDFILSLVGRDLDRQYCIREPISSAERLAMTLRYLSSGDLMQDIALSFRVGISTARLAVRVTCRALWHRLQPIYMPKPDVAAWLRTAEGFGRTWQFPNCIGAVDGKHVHIKRPKNSGTMYFNYKGTYSIVLLAIVDSDYKFVVVDIGAYGKQSDGGVLQQSQFGQRLEQGQLQLPRSLALPNTMQQAPCVFVGDEAFQLRPDFLRPYPGRELEDKKRIFNYRLSRARRCAENAFGILVTRWRILERTMGENPKNAEEIVKALCVLHNFLMHRSAEGDDAYCGPGYSDSINGFGLRRSGHWRQQLVQPPLQVARTQARNFAQTARHVREIYADYFSSSAGSVSWQDAILHH</sequence>
<reference evidence="1" key="1">
    <citation type="submission" date="2020-05" db="EMBL/GenBank/DDBJ databases">
        <title>Large-scale comparative analyses of tick genomes elucidate their genetic diversity and vector capacities.</title>
        <authorList>
            <person name="Jia N."/>
            <person name="Wang J."/>
            <person name="Shi W."/>
            <person name="Du L."/>
            <person name="Sun Y."/>
            <person name="Zhan W."/>
            <person name="Jiang J."/>
            <person name="Wang Q."/>
            <person name="Zhang B."/>
            <person name="Ji P."/>
            <person name="Sakyi L.B."/>
            <person name="Cui X."/>
            <person name="Yuan T."/>
            <person name="Jiang B."/>
            <person name="Yang W."/>
            <person name="Lam T.T.-Y."/>
            <person name="Chang Q."/>
            <person name="Ding S."/>
            <person name="Wang X."/>
            <person name="Zhu J."/>
            <person name="Ruan X."/>
            <person name="Zhao L."/>
            <person name="Wei J."/>
            <person name="Que T."/>
            <person name="Du C."/>
            <person name="Cheng J."/>
            <person name="Dai P."/>
            <person name="Han X."/>
            <person name="Huang E."/>
            <person name="Gao Y."/>
            <person name="Liu J."/>
            <person name="Shao H."/>
            <person name="Ye R."/>
            <person name="Li L."/>
            <person name="Wei W."/>
            <person name="Wang X."/>
            <person name="Wang C."/>
            <person name="Yang T."/>
            <person name="Huo Q."/>
            <person name="Li W."/>
            <person name="Guo W."/>
            <person name="Chen H."/>
            <person name="Zhou L."/>
            <person name="Ni X."/>
            <person name="Tian J."/>
            <person name="Zhou Y."/>
            <person name="Sheng Y."/>
            <person name="Liu T."/>
            <person name="Pan Y."/>
            <person name="Xia L."/>
            <person name="Li J."/>
            <person name="Zhao F."/>
            <person name="Cao W."/>
        </authorList>
    </citation>
    <scope>NUCLEOTIDE SEQUENCE</scope>
    <source>
        <strain evidence="1">Dsil-2018</strain>
    </source>
</reference>
<protein>
    <submittedName>
        <fullName evidence="1">Uncharacterized protein</fullName>
    </submittedName>
</protein>
<organism evidence="1 2">
    <name type="scientific">Dermacentor silvarum</name>
    <name type="common">Tick</name>
    <dbReference type="NCBI Taxonomy" id="543639"/>
    <lineage>
        <taxon>Eukaryota</taxon>
        <taxon>Metazoa</taxon>
        <taxon>Ecdysozoa</taxon>
        <taxon>Arthropoda</taxon>
        <taxon>Chelicerata</taxon>
        <taxon>Arachnida</taxon>
        <taxon>Acari</taxon>
        <taxon>Parasitiformes</taxon>
        <taxon>Ixodida</taxon>
        <taxon>Ixodoidea</taxon>
        <taxon>Ixodidae</taxon>
        <taxon>Rhipicephalinae</taxon>
        <taxon>Dermacentor</taxon>
    </lineage>
</organism>
<dbReference type="Proteomes" id="UP000821865">
    <property type="component" value="Chromosome 6"/>
</dbReference>
<comment type="caution">
    <text evidence="1">The sequence shown here is derived from an EMBL/GenBank/DDBJ whole genome shotgun (WGS) entry which is preliminary data.</text>
</comment>
<proteinExistence type="predicted"/>
<accession>A0ACB8CJJ0</accession>
<evidence type="ECO:0000313" key="2">
    <source>
        <dbReference type="Proteomes" id="UP000821865"/>
    </source>
</evidence>
<dbReference type="EMBL" id="CM023475">
    <property type="protein sequence ID" value="KAH7945083.1"/>
    <property type="molecule type" value="Genomic_DNA"/>
</dbReference>
<gene>
    <name evidence="1" type="ORF">HPB49_006468</name>
</gene>
<evidence type="ECO:0000313" key="1">
    <source>
        <dbReference type="EMBL" id="KAH7945083.1"/>
    </source>
</evidence>
<name>A0ACB8CJJ0_DERSI</name>